<reference evidence="1" key="1">
    <citation type="journal article" date="2022" name="Int. J. Syst. Evol. Microbiol.">
        <title>A novel species of lactic acid bacteria, Ligilactobacillus pabuli sp. nov., isolated from alfalfa silage.</title>
        <authorList>
            <person name="Tohno M."/>
            <person name="Tanizawa Y."/>
            <person name="Sawada H."/>
            <person name="Sakamoto M."/>
            <person name="Ohkuma M."/>
            <person name="Kobayashi H."/>
        </authorList>
    </citation>
    <scope>NUCLEOTIDE SEQUENCE</scope>
    <source>
        <strain evidence="1">AF129</strain>
    </source>
</reference>
<comment type="caution">
    <text evidence="1">The sequence shown here is derived from an EMBL/GenBank/DDBJ whole genome shotgun (WGS) entry which is preliminary data.</text>
</comment>
<dbReference type="EMBL" id="BQXH01000003">
    <property type="protein sequence ID" value="GKS80710.1"/>
    <property type="molecule type" value="Genomic_DNA"/>
</dbReference>
<gene>
    <name evidence="1" type="ORF">LPAF129_03950</name>
</gene>
<accession>A0ABQ5JI14</accession>
<dbReference type="Proteomes" id="UP001055149">
    <property type="component" value="Unassembled WGS sequence"/>
</dbReference>
<organism evidence="1 2">
    <name type="scientific">Ligilactobacillus pabuli</name>
    <dbReference type="NCBI Taxonomy" id="2886039"/>
    <lineage>
        <taxon>Bacteria</taxon>
        <taxon>Bacillati</taxon>
        <taxon>Bacillota</taxon>
        <taxon>Bacilli</taxon>
        <taxon>Lactobacillales</taxon>
        <taxon>Lactobacillaceae</taxon>
        <taxon>Ligilactobacillus</taxon>
    </lineage>
</organism>
<protein>
    <submittedName>
        <fullName evidence="1">Uncharacterized protein</fullName>
    </submittedName>
</protein>
<evidence type="ECO:0000313" key="1">
    <source>
        <dbReference type="EMBL" id="GKS80710.1"/>
    </source>
</evidence>
<keyword evidence="2" id="KW-1185">Reference proteome</keyword>
<proteinExistence type="predicted"/>
<evidence type="ECO:0000313" key="2">
    <source>
        <dbReference type="Proteomes" id="UP001055149"/>
    </source>
</evidence>
<name>A0ABQ5JI14_9LACO</name>
<sequence length="85" mass="9930">MELSEYASKLRELADIIEKKYYVQVFDCPSGYLNFSEKAEDYAVETRVEVFGYRVTFTKTEIEDLKINPALKAINWDEVKLIPVD</sequence>
<dbReference type="RefSeq" id="WP_244054491.1">
    <property type="nucleotide sequence ID" value="NZ_BQXH01000003.1"/>
</dbReference>